<proteinExistence type="predicted"/>
<name>A0A7X3CTT8_9BACL</name>
<accession>A0A7X3CTT8</accession>
<organism evidence="1 2">
    <name type="scientific">Paenibacillus validus</name>
    <dbReference type="NCBI Taxonomy" id="44253"/>
    <lineage>
        <taxon>Bacteria</taxon>
        <taxon>Bacillati</taxon>
        <taxon>Bacillota</taxon>
        <taxon>Bacilli</taxon>
        <taxon>Bacillales</taxon>
        <taxon>Paenibacillaceae</taxon>
        <taxon>Paenibacillus</taxon>
    </lineage>
</organism>
<evidence type="ECO:0000313" key="2">
    <source>
        <dbReference type="Proteomes" id="UP000450917"/>
    </source>
</evidence>
<evidence type="ECO:0000313" key="1">
    <source>
        <dbReference type="EMBL" id="MUG72802.1"/>
    </source>
</evidence>
<gene>
    <name evidence="1" type="ORF">GNP93_19240</name>
</gene>
<keyword evidence="2" id="KW-1185">Reference proteome</keyword>
<dbReference type="Proteomes" id="UP000450917">
    <property type="component" value="Unassembled WGS sequence"/>
</dbReference>
<dbReference type="RefSeq" id="WP_155615352.1">
    <property type="nucleotide sequence ID" value="NZ_WNZX01000018.1"/>
</dbReference>
<dbReference type="AlphaFoldDB" id="A0A7X3CTT8"/>
<reference evidence="1 2" key="1">
    <citation type="submission" date="2019-11" db="EMBL/GenBank/DDBJ databases">
        <title>Draft genome sequences of five Paenibacillus species of dairy origin.</title>
        <authorList>
            <person name="Olajide A.M."/>
            <person name="Chen S."/>
            <person name="Lapointe G."/>
        </authorList>
    </citation>
    <scope>NUCLEOTIDE SEQUENCE [LARGE SCALE GENOMIC DNA]</scope>
    <source>
        <strain evidence="1 2">2CS3</strain>
    </source>
</reference>
<protein>
    <submittedName>
        <fullName evidence="1">Uncharacterized protein</fullName>
    </submittedName>
</protein>
<comment type="caution">
    <text evidence="1">The sequence shown here is derived from an EMBL/GenBank/DDBJ whole genome shotgun (WGS) entry which is preliminary data.</text>
</comment>
<dbReference type="EMBL" id="WNZX01000018">
    <property type="protein sequence ID" value="MUG72802.1"/>
    <property type="molecule type" value="Genomic_DNA"/>
</dbReference>
<sequence>MTIGNNSLYKSPMPILNCPPLEAHDKDIEEVYRLTLNNPPTDEDFLSHIEANKQYPPGKECVASSVSVYKNKDDAEKLKKKIPAYKRHGFIAVGPIMAKSGVVLESTLSSHVDWWLYKGQKVSHLFRVK</sequence>